<evidence type="ECO:0000256" key="1">
    <source>
        <dbReference type="SAM" id="MobiDB-lite"/>
    </source>
</evidence>
<proteinExistence type="predicted"/>
<evidence type="ECO:0000259" key="2">
    <source>
        <dbReference type="Pfam" id="PF13579"/>
    </source>
</evidence>
<sequence>MGTPNLKVLLLGWDEPLPDAEAPTPQALAQALVPQTDVTVLMPHLSAEAAPFPASANVTSLGNLTAAEVQAAVAAMRQATPGRTAWNAPAAPYTGSSQDAGPGLDEQAAPLPAPVQPAEAETATDVTVPALLLPDAFEIEGAEPSAAEAAALSQAEDNLTLDQAPEATPENIPETTEEISLGPKLAAAAERASTDDALAILRNEAGAPGDLNFRVIQYARFATPLAAGKQFEIIYATDWPTWLAALEIRQRTGRPLVLQLHSLAQDRASADDWGWIQALERLALRRADVVLVNSEELCHRVRAIYKLPLRRMRVQPDPADATEVARIVQAALTELAGSAT</sequence>
<feature type="region of interest" description="Disordered" evidence="1">
    <location>
        <begin position="85"/>
        <end position="110"/>
    </location>
</feature>
<evidence type="ECO:0000313" key="3">
    <source>
        <dbReference type="EMBL" id="TYZ14302.1"/>
    </source>
</evidence>
<comment type="caution">
    <text evidence="3">The sequence shown here is derived from an EMBL/GenBank/DDBJ whole genome shotgun (WGS) entry which is preliminary data.</text>
</comment>
<gene>
    <name evidence="3" type="ORF">FY528_00810</name>
</gene>
<dbReference type="Pfam" id="PF13579">
    <property type="entry name" value="Glyco_trans_4_4"/>
    <property type="match status" value="1"/>
</dbReference>
<dbReference type="InterPro" id="IPR028098">
    <property type="entry name" value="Glyco_trans_4-like_N"/>
</dbReference>
<dbReference type="AlphaFoldDB" id="A0A5D6VGS4"/>
<dbReference type="EMBL" id="VTHL01000001">
    <property type="protein sequence ID" value="TYZ14302.1"/>
    <property type="molecule type" value="Genomic_DNA"/>
</dbReference>
<keyword evidence="4" id="KW-1185">Reference proteome</keyword>
<evidence type="ECO:0000313" key="4">
    <source>
        <dbReference type="Proteomes" id="UP000322791"/>
    </source>
</evidence>
<reference evidence="3 4" key="1">
    <citation type="submission" date="2019-08" db="EMBL/GenBank/DDBJ databases">
        <authorList>
            <person name="Seo M.-J."/>
        </authorList>
    </citation>
    <scope>NUCLEOTIDE SEQUENCE [LARGE SCALE GENOMIC DNA]</scope>
    <source>
        <strain evidence="3 4">KIGAM108</strain>
    </source>
</reference>
<dbReference type="Proteomes" id="UP000322791">
    <property type="component" value="Unassembled WGS sequence"/>
</dbReference>
<dbReference type="Gene3D" id="3.40.50.2000">
    <property type="entry name" value="Glycogen Phosphorylase B"/>
    <property type="match status" value="1"/>
</dbReference>
<name>A0A5D6VGS4_9BACT</name>
<dbReference type="SUPFAM" id="SSF53756">
    <property type="entry name" value="UDP-Glycosyltransferase/glycogen phosphorylase"/>
    <property type="match status" value="1"/>
</dbReference>
<feature type="domain" description="Glycosyltransferase subfamily 4-like N-terminal" evidence="2">
    <location>
        <begin position="193"/>
        <end position="316"/>
    </location>
</feature>
<organism evidence="3 4">
    <name type="scientific">Hymenobacter lutimineralis</name>
    <dbReference type="NCBI Taxonomy" id="2606448"/>
    <lineage>
        <taxon>Bacteria</taxon>
        <taxon>Pseudomonadati</taxon>
        <taxon>Bacteroidota</taxon>
        <taxon>Cytophagia</taxon>
        <taxon>Cytophagales</taxon>
        <taxon>Hymenobacteraceae</taxon>
        <taxon>Hymenobacter</taxon>
    </lineage>
</organism>
<dbReference type="GO" id="GO:0016757">
    <property type="term" value="F:glycosyltransferase activity"/>
    <property type="evidence" value="ECO:0007669"/>
    <property type="project" value="UniProtKB-ARBA"/>
</dbReference>
<keyword evidence="3" id="KW-0808">Transferase</keyword>
<accession>A0A5D6VGS4</accession>
<protein>
    <submittedName>
        <fullName evidence="3">Glycosyltransferase</fullName>
    </submittedName>
</protein>